<keyword evidence="1" id="KW-0175">Coiled coil</keyword>
<accession>A0A3P7PI40</accession>
<gene>
    <name evidence="4" type="ORF">DILT_LOCUS19358</name>
</gene>
<keyword evidence="3" id="KW-0812">Transmembrane</keyword>
<feature type="region of interest" description="Disordered" evidence="2">
    <location>
        <begin position="73"/>
        <end position="97"/>
    </location>
</feature>
<reference evidence="4 5" key="1">
    <citation type="submission" date="2018-11" db="EMBL/GenBank/DDBJ databases">
        <authorList>
            <consortium name="Pathogen Informatics"/>
        </authorList>
    </citation>
    <scope>NUCLEOTIDE SEQUENCE [LARGE SCALE GENOMIC DNA]</scope>
</reference>
<name>A0A3P7PI40_DIBLA</name>
<dbReference type="OrthoDB" id="10016527at2759"/>
<proteinExistence type="predicted"/>
<evidence type="ECO:0000256" key="2">
    <source>
        <dbReference type="SAM" id="MobiDB-lite"/>
    </source>
</evidence>
<dbReference type="Proteomes" id="UP000281553">
    <property type="component" value="Unassembled WGS sequence"/>
</dbReference>
<sequence>MVELEEAKKAELNREFVNFINAKKKAVGRLQEQHERDLEAAMKKAAEDEAKHLRQLEADVKAQLKMRRKSYNRPKSMAGFSGSGSPYNDPHGSNQPELDQLYKRLQSDSTKQFQLWRYGGLCRRHDLQVRMLSTSFIIIIIIIIIIINP</sequence>
<dbReference type="EMBL" id="UYRU01111941">
    <property type="protein sequence ID" value="VDN44527.1"/>
    <property type="molecule type" value="Genomic_DNA"/>
</dbReference>
<feature type="compositionally biased region" description="Polar residues" evidence="2">
    <location>
        <begin position="83"/>
        <end position="97"/>
    </location>
</feature>
<feature type="transmembrane region" description="Helical" evidence="3">
    <location>
        <begin position="127"/>
        <end position="147"/>
    </location>
</feature>
<evidence type="ECO:0000313" key="5">
    <source>
        <dbReference type="Proteomes" id="UP000281553"/>
    </source>
</evidence>
<feature type="coiled-coil region" evidence="1">
    <location>
        <begin position="31"/>
        <end position="63"/>
    </location>
</feature>
<evidence type="ECO:0000256" key="3">
    <source>
        <dbReference type="SAM" id="Phobius"/>
    </source>
</evidence>
<evidence type="ECO:0000256" key="1">
    <source>
        <dbReference type="SAM" id="Coils"/>
    </source>
</evidence>
<protein>
    <submittedName>
        <fullName evidence="4">Uncharacterized protein</fullName>
    </submittedName>
</protein>
<organism evidence="4 5">
    <name type="scientific">Dibothriocephalus latus</name>
    <name type="common">Fish tapeworm</name>
    <name type="synonym">Diphyllobothrium latum</name>
    <dbReference type="NCBI Taxonomy" id="60516"/>
    <lineage>
        <taxon>Eukaryota</taxon>
        <taxon>Metazoa</taxon>
        <taxon>Spiralia</taxon>
        <taxon>Lophotrochozoa</taxon>
        <taxon>Platyhelminthes</taxon>
        <taxon>Cestoda</taxon>
        <taxon>Eucestoda</taxon>
        <taxon>Diphyllobothriidea</taxon>
        <taxon>Diphyllobothriidae</taxon>
        <taxon>Dibothriocephalus</taxon>
    </lineage>
</organism>
<keyword evidence="5" id="KW-1185">Reference proteome</keyword>
<dbReference type="AlphaFoldDB" id="A0A3P7PI40"/>
<keyword evidence="3" id="KW-1133">Transmembrane helix</keyword>
<keyword evidence="3" id="KW-0472">Membrane</keyword>
<evidence type="ECO:0000313" key="4">
    <source>
        <dbReference type="EMBL" id="VDN44527.1"/>
    </source>
</evidence>